<keyword evidence="2" id="KW-1185">Reference proteome</keyword>
<accession>A0ABN7NFK3</accession>
<organism evidence="1 2">
    <name type="scientific">Timema podura</name>
    <name type="common">Walking stick</name>
    <dbReference type="NCBI Taxonomy" id="61482"/>
    <lineage>
        <taxon>Eukaryota</taxon>
        <taxon>Metazoa</taxon>
        <taxon>Ecdysozoa</taxon>
        <taxon>Arthropoda</taxon>
        <taxon>Hexapoda</taxon>
        <taxon>Insecta</taxon>
        <taxon>Pterygota</taxon>
        <taxon>Neoptera</taxon>
        <taxon>Polyneoptera</taxon>
        <taxon>Phasmatodea</taxon>
        <taxon>Timematodea</taxon>
        <taxon>Timematoidea</taxon>
        <taxon>Timematidae</taxon>
        <taxon>Timema</taxon>
    </lineage>
</organism>
<evidence type="ECO:0008006" key="3">
    <source>
        <dbReference type="Google" id="ProtNLM"/>
    </source>
</evidence>
<evidence type="ECO:0000313" key="2">
    <source>
        <dbReference type="Proteomes" id="UP001153148"/>
    </source>
</evidence>
<evidence type="ECO:0000313" key="1">
    <source>
        <dbReference type="EMBL" id="CAG2053268.1"/>
    </source>
</evidence>
<dbReference type="EMBL" id="CAJPIN010000249">
    <property type="protein sequence ID" value="CAG2053268.1"/>
    <property type="molecule type" value="Genomic_DNA"/>
</dbReference>
<sequence>MNEVEGIVEEMGEDSLLSYQLDNGTHILIHRSNPPTSEDWPLGSIGKSSTLPLLFLENGQIAFQNGNGVGNLLTLEGRMSLRGLPVRSHTSDTAIDDVTNAPSSDLKGQVIKLENFVETVTTVTYKCRRCPYLTMNTNELIQHLKNGQCQVMTGPAKVSKDNLSLEPKLPHDITTVRPTTDEEDARTDAAQIITDQLDSTHTEDDISTLLFLCGQCSQGFSNLETCKKHMIKVKPLLRTSYL</sequence>
<gene>
    <name evidence="1" type="ORF">TPAB3V08_LOCUS326</name>
</gene>
<comment type="caution">
    <text evidence="1">The sequence shown here is derived from an EMBL/GenBank/DDBJ whole genome shotgun (WGS) entry which is preliminary data.</text>
</comment>
<protein>
    <recommendedName>
        <fullName evidence="3">C2H2-type domain-containing protein</fullName>
    </recommendedName>
</protein>
<dbReference type="Proteomes" id="UP001153148">
    <property type="component" value="Unassembled WGS sequence"/>
</dbReference>
<name>A0ABN7NFK3_TIMPD</name>
<proteinExistence type="predicted"/>
<reference evidence="1" key="1">
    <citation type="submission" date="2021-03" db="EMBL/GenBank/DDBJ databases">
        <authorList>
            <person name="Tran Van P."/>
        </authorList>
    </citation>
    <scope>NUCLEOTIDE SEQUENCE</scope>
</reference>